<comment type="subcellular location">
    <subcellularLocation>
        <location evidence="1">Membrane</location>
        <topology evidence="1">Multi-pass membrane protein</topology>
    </subcellularLocation>
</comment>
<evidence type="ECO:0000256" key="4">
    <source>
        <dbReference type="ARBA" id="ARBA00022989"/>
    </source>
</evidence>
<dbReference type="PANTHER" id="PTHR45649:SF14">
    <property type="entry name" value="GABA PERMEASE"/>
    <property type="match status" value="1"/>
</dbReference>
<keyword evidence="5 7" id="KW-0472">Membrane</keyword>
<feature type="transmembrane region" description="Helical" evidence="7">
    <location>
        <begin position="118"/>
        <end position="142"/>
    </location>
</feature>
<feature type="transmembrane region" description="Helical" evidence="7">
    <location>
        <begin position="398"/>
        <end position="421"/>
    </location>
</feature>
<feature type="transmembrane region" description="Helical" evidence="7">
    <location>
        <begin position="469"/>
        <end position="490"/>
    </location>
</feature>
<evidence type="ECO:0000256" key="6">
    <source>
        <dbReference type="SAM" id="MobiDB-lite"/>
    </source>
</evidence>
<keyword evidence="4 7" id="KW-1133">Transmembrane helix</keyword>
<name>A0ABR4CFA6_9HELO</name>
<evidence type="ECO:0000313" key="9">
    <source>
        <dbReference type="Proteomes" id="UP001595075"/>
    </source>
</evidence>
<keyword evidence="9" id="KW-1185">Reference proteome</keyword>
<feature type="transmembrane region" description="Helical" evidence="7">
    <location>
        <begin position="318"/>
        <end position="339"/>
    </location>
</feature>
<feature type="transmembrane region" description="Helical" evidence="7">
    <location>
        <begin position="188"/>
        <end position="209"/>
    </location>
</feature>
<dbReference type="Proteomes" id="UP001595075">
    <property type="component" value="Unassembled WGS sequence"/>
</dbReference>
<feature type="region of interest" description="Disordered" evidence="6">
    <location>
        <begin position="1"/>
        <end position="31"/>
    </location>
</feature>
<accession>A0ABR4CFA6</accession>
<evidence type="ECO:0000256" key="7">
    <source>
        <dbReference type="SAM" id="Phobius"/>
    </source>
</evidence>
<proteinExistence type="predicted"/>
<evidence type="ECO:0008006" key="10">
    <source>
        <dbReference type="Google" id="ProtNLM"/>
    </source>
</evidence>
<feature type="transmembrane region" description="Helical" evidence="7">
    <location>
        <begin position="162"/>
        <end position="179"/>
    </location>
</feature>
<gene>
    <name evidence="8" type="ORF">VTL71DRAFT_16523</name>
</gene>
<organism evidence="8 9">
    <name type="scientific">Oculimacula yallundae</name>
    <dbReference type="NCBI Taxonomy" id="86028"/>
    <lineage>
        <taxon>Eukaryota</taxon>
        <taxon>Fungi</taxon>
        <taxon>Dikarya</taxon>
        <taxon>Ascomycota</taxon>
        <taxon>Pezizomycotina</taxon>
        <taxon>Leotiomycetes</taxon>
        <taxon>Helotiales</taxon>
        <taxon>Ploettnerulaceae</taxon>
        <taxon>Oculimacula</taxon>
    </lineage>
</organism>
<feature type="transmembrane region" description="Helical" evidence="7">
    <location>
        <begin position="441"/>
        <end position="463"/>
    </location>
</feature>
<evidence type="ECO:0000256" key="2">
    <source>
        <dbReference type="ARBA" id="ARBA00022448"/>
    </source>
</evidence>
<dbReference type="PANTHER" id="PTHR45649">
    <property type="entry name" value="AMINO-ACID PERMEASE BAT1"/>
    <property type="match status" value="1"/>
</dbReference>
<reference evidence="8 9" key="1">
    <citation type="journal article" date="2024" name="Commun. Biol.">
        <title>Comparative genomic analysis of thermophilic fungi reveals convergent evolutionary adaptations and gene losses.</title>
        <authorList>
            <person name="Steindorff A.S."/>
            <person name="Aguilar-Pontes M.V."/>
            <person name="Robinson A.J."/>
            <person name="Andreopoulos B."/>
            <person name="LaButti K."/>
            <person name="Kuo A."/>
            <person name="Mondo S."/>
            <person name="Riley R."/>
            <person name="Otillar R."/>
            <person name="Haridas S."/>
            <person name="Lipzen A."/>
            <person name="Grimwood J."/>
            <person name="Schmutz J."/>
            <person name="Clum A."/>
            <person name="Reid I.D."/>
            <person name="Moisan M.C."/>
            <person name="Butler G."/>
            <person name="Nguyen T.T.M."/>
            <person name="Dewar K."/>
            <person name="Conant G."/>
            <person name="Drula E."/>
            <person name="Henrissat B."/>
            <person name="Hansel C."/>
            <person name="Singer S."/>
            <person name="Hutchinson M.I."/>
            <person name="de Vries R.P."/>
            <person name="Natvig D.O."/>
            <person name="Powell A.J."/>
            <person name="Tsang A."/>
            <person name="Grigoriev I.V."/>
        </authorList>
    </citation>
    <scope>NUCLEOTIDE SEQUENCE [LARGE SCALE GENOMIC DNA]</scope>
    <source>
        <strain evidence="8 9">CBS 494.80</strain>
    </source>
</reference>
<protein>
    <recommendedName>
        <fullName evidence="10">Amino acid transporter</fullName>
    </recommendedName>
</protein>
<sequence length="508" mass="56086">MDSLQLQEKPSHPMSSKDPVTMNSDHAEHAEANPKLRQQFSKWSLGSLCLCLMATWEALASVVTTALNAGASYHFWQPSQLRLRLLRLHRFTRQQEACQYHWVALLAPPKLSRWASWFTGWISCGGQIVLTVSAAFSAGLQLQALVTVNNPDTYTPERWQGMLFYWLILAYALVINLWGSRLLAKTNIVAGVIHIAAFVAMMAVLLAMAPKQTAHFVFVETTNSSGWSNDGISWLVGMLSAVYPFLGYDSAVHIAEEMSYPSRDVPIAMVGSVLINGIMGLGFCITLLFSIGNLESILTTPTGFPFIQLLSNVTMSRAGTTILCLAWTSIAIAATSAGITSTSRTAWAFARDNALPFSGYFTHIDEKLKVPKRMIICIIIAQMLLGLLYLGSSTAFTAVLSMAVLGMYASYILPIICMLLYGRKDDSHKPGPFQLGKMGAAINVISIAWLMLIMVFSTFPNFQPVTAENMNYCIVVMGGWLFFGVIYYYIQGRKNYKGPVIEVLEMVI</sequence>
<feature type="transmembrane region" description="Helical" evidence="7">
    <location>
        <begin position="374"/>
        <end position="392"/>
    </location>
</feature>
<feature type="transmembrane region" description="Helical" evidence="7">
    <location>
        <begin position="232"/>
        <end position="255"/>
    </location>
</feature>
<feature type="transmembrane region" description="Helical" evidence="7">
    <location>
        <begin position="267"/>
        <end position="291"/>
    </location>
</feature>
<evidence type="ECO:0000313" key="8">
    <source>
        <dbReference type="EMBL" id="KAL2068425.1"/>
    </source>
</evidence>
<keyword evidence="3 7" id="KW-0812">Transmembrane</keyword>
<dbReference type="EMBL" id="JAZHXI010000009">
    <property type="protein sequence ID" value="KAL2068425.1"/>
    <property type="molecule type" value="Genomic_DNA"/>
</dbReference>
<evidence type="ECO:0000256" key="1">
    <source>
        <dbReference type="ARBA" id="ARBA00004141"/>
    </source>
</evidence>
<comment type="caution">
    <text evidence="8">The sequence shown here is derived from an EMBL/GenBank/DDBJ whole genome shotgun (WGS) entry which is preliminary data.</text>
</comment>
<dbReference type="Pfam" id="PF13520">
    <property type="entry name" value="AA_permease_2"/>
    <property type="match status" value="1"/>
</dbReference>
<keyword evidence="2" id="KW-0813">Transport</keyword>
<dbReference type="InterPro" id="IPR002293">
    <property type="entry name" value="AA/rel_permease1"/>
</dbReference>
<evidence type="ECO:0000256" key="3">
    <source>
        <dbReference type="ARBA" id="ARBA00022692"/>
    </source>
</evidence>
<evidence type="ECO:0000256" key="5">
    <source>
        <dbReference type="ARBA" id="ARBA00023136"/>
    </source>
</evidence>
<dbReference type="Gene3D" id="1.20.1740.10">
    <property type="entry name" value="Amino acid/polyamine transporter I"/>
    <property type="match status" value="1"/>
</dbReference>